<protein>
    <submittedName>
        <fullName evidence="1">Uncharacterized protein</fullName>
    </submittedName>
</protein>
<keyword evidence="2" id="KW-1185">Reference proteome</keyword>
<comment type="caution">
    <text evidence="1">The sequence shown here is derived from an EMBL/GenBank/DDBJ whole genome shotgun (WGS) entry which is preliminary data.</text>
</comment>
<dbReference type="RefSeq" id="WP_343493368.1">
    <property type="nucleotide sequence ID" value="NZ_JBCPYA010000009.1"/>
</dbReference>
<reference evidence="1 2" key="1">
    <citation type="submission" date="2024-05" db="EMBL/GenBank/DDBJ databases">
        <title>Burkholderia sp. Nov. a novel bacteria isolated from rhizosphere soil of Camellia sinensis.</title>
        <authorList>
            <person name="Dong Y."/>
        </authorList>
    </citation>
    <scope>NUCLEOTIDE SEQUENCE [LARGE SCALE GENOMIC DNA]</scope>
    <source>
        <strain evidence="1 2">GS2Y</strain>
    </source>
</reference>
<organism evidence="1 2">
    <name type="scientific">Burkholderia theae</name>
    <dbReference type="NCBI Taxonomy" id="3143496"/>
    <lineage>
        <taxon>Bacteria</taxon>
        <taxon>Pseudomonadati</taxon>
        <taxon>Pseudomonadota</taxon>
        <taxon>Betaproteobacteria</taxon>
        <taxon>Burkholderiales</taxon>
        <taxon>Burkholderiaceae</taxon>
        <taxon>Burkholderia</taxon>
    </lineage>
</organism>
<evidence type="ECO:0000313" key="1">
    <source>
        <dbReference type="EMBL" id="MEN2472447.1"/>
    </source>
</evidence>
<dbReference type="Proteomes" id="UP001466933">
    <property type="component" value="Unassembled WGS sequence"/>
</dbReference>
<accession>A0ABU9WK66</accession>
<dbReference type="EMBL" id="JBCPYA010000009">
    <property type="protein sequence ID" value="MEN2472447.1"/>
    <property type="molecule type" value="Genomic_DNA"/>
</dbReference>
<gene>
    <name evidence="1" type="ORF">VOI36_21305</name>
</gene>
<proteinExistence type="predicted"/>
<sequence length="140" mass="15531">MRQESDVPLSERVLAVEGRASPTVLFQVQSAFPTERPANCEVLFISFAYADIPIGRVFNVAFPTGIPKSATKTRCAIVAVTQQYAKPFGEVPHGWKTICLVEFPEGVPEVIASLPMVTGWYENRKTVSLCDENTWRVIVD</sequence>
<evidence type="ECO:0000313" key="2">
    <source>
        <dbReference type="Proteomes" id="UP001466933"/>
    </source>
</evidence>
<name>A0ABU9WK66_9BURK</name>